<reference evidence="5" key="1">
    <citation type="journal article" date="2019" name="Int. J. Syst. Evol. Microbiol.">
        <title>The Global Catalogue of Microorganisms (GCM) 10K type strain sequencing project: providing services to taxonomists for standard genome sequencing and annotation.</title>
        <authorList>
            <consortium name="The Broad Institute Genomics Platform"/>
            <consortium name="The Broad Institute Genome Sequencing Center for Infectious Disease"/>
            <person name="Wu L."/>
            <person name="Ma J."/>
        </authorList>
    </citation>
    <scope>NUCLEOTIDE SEQUENCE [LARGE SCALE GENOMIC DNA]</scope>
    <source>
        <strain evidence="5">CCUG 59778</strain>
    </source>
</reference>
<name>A0ABV8X2T8_9LACT</name>
<keyword evidence="2" id="KW-0812">Transmembrane</keyword>
<dbReference type="EMBL" id="JBHSEC010000002">
    <property type="protein sequence ID" value="MFC4409444.1"/>
    <property type="molecule type" value="Genomic_DNA"/>
</dbReference>
<dbReference type="RefSeq" id="WP_378152185.1">
    <property type="nucleotide sequence ID" value="NZ_JBHSEC010000002.1"/>
</dbReference>
<feature type="region of interest" description="Disordered" evidence="1">
    <location>
        <begin position="71"/>
        <end position="141"/>
    </location>
</feature>
<keyword evidence="2" id="KW-1133">Transmembrane helix</keyword>
<keyword evidence="4" id="KW-0449">Lipoprotein</keyword>
<dbReference type="Pfam" id="PF07553">
    <property type="entry name" value="Lipoprotein_Ltp"/>
    <property type="match status" value="2"/>
</dbReference>
<feature type="transmembrane region" description="Helical" evidence="2">
    <location>
        <begin position="39"/>
        <end position="60"/>
    </location>
</feature>
<protein>
    <submittedName>
        <fullName evidence="4">Ltp family lipoprotein</fullName>
    </submittedName>
</protein>
<dbReference type="InterPro" id="IPR036388">
    <property type="entry name" value="WH-like_DNA-bd_sf"/>
</dbReference>
<evidence type="ECO:0000313" key="5">
    <source>
        <dbReference type="Proteomes" id="UP001595817"/>
    </source>
</evidence>
<feature type="domain" description="Putative host cell surface-exposed lipoprotein Ltp-like HTH region" evidence="3">
    <location>
        <begin position="188"/>
        <end position="235"/>
    </location>
</feature>
<gene>
    <name evidence="4" type="ORF">ACFOZY_03220</name>
</gene>
<evidence type="ECO:0000259" key="3">
    <source>
        <dbReference type="Pfam" id="PF07553"/>
    </source>
</evidence>
<keyword evidence="2" id="KW-0472">Membrane</keyword>
<proteinExistence type="predicted"/>
<evidence type="ECO:0000313" key="4">
    <source>
        <dbReference type="EMBL" id="MFC4409444.1"/>
    </source>
</evidence>
<accession>A0ABV8X2T8</accession>
<evidence type="ECO:0000256" key="2">
    <source>
        <dbReference type="SAM" id="Phobius"/>
    </source>
</evidence>
<feature type="transmembrane region" description="Helical" evidence="2">
    <location>
        <begin position="6"/>
        <end position="27"/>
    </location>
</feature>
<dbReference type="Gene3D" id="1.10.10.10">
    <property type="entry name" value="Winged helix-like DNA-binding domain superfamily/Winged helix DNA-binding domain"/>
    <property type="match status" value="2"/>
</dbReference>
<evidence type="ECO:0000256" key="1">
    <source>
        <dbReference type="SAM" id="MobiDB-lite"/>
    </source>
</evidence>
<sequence>MDILFLFLALIAFFASAVFVVLMIVSFIKKQKPVAMKRLKIAGISFAVMIVSFIVVGATADTSEVADKDLVETSAPNIQKEETPEEKAAREAKEAEEKAAAEAKAKEEAEAKAKAEAEQKAKEEAEAAAKAAEESVPREHRAALAKAETYAEMMHMSKAGIYDQLTSEYGENFPPEAAQYAMDNLEWDWKDNALKKAQSYAEMMNMSDSAIYDQLISEYGEKFTPEEAQYAIDNL</sequence>
<dbReference type="InterPro" id="IPR011434">
    <property type="entry name" value="Ltp-like_HTH"/>
</dbReference>
<comment type="caution">
    <text evidence="4">The sequence shown here is derived from an EMBL/GenBank/DDBJ whole genome shotgun (WGS) entry which is preliminary data.</text>
</comment>
<organism evidence="4 5">
    <name type="scientific">Chungangia koreensis</name>
    <dbReference type="NCBI Taxonomy" id="752657"/>
    <lineage>
        <taxon>Bacteria</taxon>
        <taxon>Bacillati</taxon>
        <taxon>Bacillota</taxon>
        <taxon>Bacilli</taxon>
        <taxon>Lactobacillales</taxon>
        <taxon>Chungangia</taxon>
    </lineage>
</organism>
<feature type="domain" description="Putative host cell surface-exposed lipoprotein Ltp-like HTH region" evidence="3">
    <location>
        <begin position="139"/>
        <end position="185"/>
    </location>
</feature>
<keyword evidence="5" id="KW-1185">Reference proteome</keyword>
<dbReference type="Proteomes" id="UP001595817">
    <property type="component" value="Unassembled WGS sequence"/>
</dbReference>
<feature type="compositionally biased region" description="Basic and acidic residues" evidence="1">
    <location>
        <begin position="79"/>
        <end position="141"/>
    </location>
</feature>